<keyword evidence="3" id="KW-1185">Reference proteome</keyword>
<dbReference type="GO" id="GO:0080030">
    <property type="term" value="F:methyl indole-3-acetate esterase activity"/>
    <property type="evidence" value="ECO:0007669"/>
    <property type="project" value="TreeGrafter"/>
</dbReference>
<dbReference type="InterPro" id="IPR029058">
    <property type="entry name" value="AB_hydrolase_fold"/>
</dbReference>
<evidence type="ECO:0000313" key="2">
    <source>
        <dbReference type="EMBL" id="PSB30788.1"/>
    </source>
</evidence>
<dbReference type="Pfam" id="PF12697">
    <property type="entry name" value="Abhydrolase_6"/>
    <property type="match status" value="1"/>
</dbReference>
<feature type="domain" description="AB hydrolase-1" evidence="1">
    <location>
        <begin position="7"/>
        <end position="235"/>
    </location>
</feature>
<sequence length="242" mass="26875">MANHTYVLVHGSWMGKFCWVEVVPRLETLESTVLTLDLPAHGDDPTPAENASLDGYRDAVLNVIGDRHNIILVGHSMAGMVISAVAEAIPAQIRSLVYLCAYLPQNGENLYQLSSEDQESLVGTYWRQEHPESYSPAWVAPEGVVKVFGADCPPQYQELILQKHRPEPVPPLATPIALTAARYGTVPRFYIETLEDRTVSHQLQTLMLSRAGVQKRFQLSSSHCPFFSVPDQLVAHLTESVE</sequence>
<dbReference type="InterPro" id="IPR000073">
    <property type="entry name" value="AB_hydrolase_1"/>
</dbReference>
<accession>A0A2T1EDL1</accession>
<gene>
    <name evidence="2" type="ORF">C7B82_08215</name>
</gene>
<reference evidence="2 3" key="2">
    <citation type="submission" date="2018-03" db="EMBL/GenBank/DDBJ databases">
        <title>The ancient ancestry and fast evolution of plastids.</title>
        <authorList>
            <person name="Moore K.R."/>
            <person name="Magnabosco C."/>
            <person name="Momper L."/>
            <person name="Gold D.A."/>
            <person name="Bosak T."/>
            <person name="Fournier G.P."/>
        </authorList>
    </citation>
    <scope>NUCLEOTIDE SEQUENCE [LARGE SCALE GENOMIC DNA]</scope>
    <source>
        <strain evidence="2 3">ULC18</strain>
    </source>
</reference>
<dbReference type="RefSeq" id="WP_106255817.1">
    <property type="nucleotide sequence ID" value="NZ_CAWNSW010000050.1"/>
</dbReference>
<evidence type="ECO:0000313" key="3">
    <source>
        <dbReference type="Proteomes" id="UP000239576"/>
    </source>
</evidence>
<dbReference type="PANTHER" id="PTHR10992">
    <property type="entry name" value="METHYLESTERASE FAMILY MEMBER"/>
    <property type="match status" value="1"/>
</dbReference>
<comment type="caution">
    <text evidence="2">The sequence shown here is derived from an EMBL/GenBank/DDBJ whole genome shotgun (WGS) entry which is preliminary data.</text>
</comment>
<dbReference type="SUPFAM" id="SSF53474">
    <property type="entry name" value="alpha/beta-Hydrolases"/>
    <property type="match status" value="1"/>
</dbReference>
<keyword evidence="2" id="KW-0378">Hydrolase</keyword>
<dbReference type="GO" id="GO:0080032">
    <property type="term" value="F:methyl jasmonate esterase activity"/>
    <property type="evidence" value="ECO:0007669"/>
    <property type="project" value="TreeGrafter"/>
</dbReference>
<dbReference type="Proteomes" id="UP000239576">
    <property type="component" value="Unassembled WGS sequence"/>
</dbReference>
<organism evidence="2 3">
    <name type="scientific">Stenomitos frigidus ULC18</name>
    <dbReference type="NCBI Taxonomy" id="2107698"/>
    <lineage>
        <taxon>Bacteria</taxon>
        <taxon>Bacillati</taxon>
        <taxon>Cyanobacteriota</taxon>
        <taxon>Cyanophyceae</taxon>
        <taxon>Leptolyngbyales</taxon>
        <taxon>Leptolyngbyaceae</taxon>
        <taxon>Stenomitos</taxon>
    </lineage>
</organism>
<reference evidence="3" key="1">
    <citation type="submission" date="2018-02" db="EMBL/GenBank/DDBJ databases">
        <authorList>
            <person name="Moore K."/>
            <person name="Momper L."/>
        </authorList>
    </citation>
    <scope>NUCLEOTIDE SEQUENCE [LARGE SCALE GENOMIC DNA]</scope>
    <source>
        <strain evidence="3">ULC18</strain>
    </source>
</reference>
<dbReference type="Gene3D" id="3.40.50.1820">
    <property type="entry name" value="alpha/beta hydrolase"/>
    <property type="match status" value="1"/>
</dbReference>
<dbReference type="EMBL" id="PVWK01000048">
    <property type="protein sequence ID" value="PSB30788.1"/>
    <property type="molecule type" value="Genomic_DNA"/>
</dbReference>
<protein>
    <submittedName>
        <fullName evidence="2">Alpha/beta hydrolase</fullName>
    </submittedName>
</protein>
<dbReference type="OrthoDB" id="9112061at2"/>
<name>A0A2T1EDL1_9CYAN</name>
<proteinExistence type="predicted"/>
<dbReference type="PANTHER" id="PTHR10992:SF1086">
    <property type="entry name" value="AB HYDROLASE-1 DOMAIN-CONTAINING PROTEIN"/>
    <property type="match status" value="1"/>
</dbReference>
<dbReference type="AlphaFoldDB" id="A0A2T1EDL1"/>
<dbReference type="InterPro" id="IPR045889">
    <property type="entry name" value="MES/HNL"/>
</dbReference>
<evidence type="ECO:0000259" key="1">
    <source>
        <dbReference type="Pfam" id="PF12697"/>
    </source>
</evidence>